<proteinExistence type="predicted"/>
<evidence type="ECO:0000313" key="1">
    <source>
        <dbReference type="EMBL" id="TDP60652.1"/>
    </source>
</evidence>
<accession>A0A4V3CSH4</accession>
<keyword evidence="2" id="KW-1185">Reference proteome</keyword>
<dbReference type="Proteomes" id="UP000295361">
    <property type="component" value="Unassembled WGS sequence"/>
</dbReference>
<dbReference type="InParanoid" id="A0A4V3CSH4"/>
<protein>
    <submittedName>
        <fullName evidence="1">Uncharacterized protein</fullName>
    </submittedName>
</protein>
<dbReference type="OrthoDB" id="6637890at2"/>
<dbReference type="AlphaFoldDB" id="A0A4V3CSH4"/>
<organism evidence="1 2">
    <name type="scientific">Roseateles toxinivorans</name>
    <dbReference type="NCBI Taxonomy" id="270368"/>
    <lineage>
        <taxon>Bacteria</taxon>
        <taxon>Pseudomonadati</taxon>
        <taxon>Pseudomonadota</taxon>
        <taxon>Betaproteobacteria</taxon>
        <taxon>Burkholderiales</taxon>
        <taxon>Sphaerotilaceae</taxon>
        <taxon>Roseateles</taxon>
    </lineage>
</organism>
<name>A0A4V3CSH4_9BURK</name>
<gene>
    <name evidence="1" type="ORF">DES47_11574</name>
</gene>
<comment type="caution">
    <text evidence="1">The sequence shown here is derived from an EMBL/GenBank/DDBJ whole genome shotgun (WGS) entry which is preliminary data.</text>
</comment>
<sequence length="94" mass="10388">MFKITGLDKLQRQLHEAQEALKSLDGELCSVKFDPNDPGSIEAAIEQVATVIDERVARHASNPIVEQLAEQMKEAYRNSIIEKAAAARLQGDQV</sequence>
<reference evidence="1 2" key="1">
    <citation type="submission" date="2019-03" db="EMBL/GenBank/DDBJ databases">
        <title>Genomic Encyclopedia of Type Strains, Phase IV (KMG-IV): sequencing the most valuable type-strain genomes for metagenomic binning, comparative biology and taxonomic classification.</title>
        <authorList>
            <person name="Goeker M."/>
        </authorList>
    </citation>
    <scope>NUCLEOTIDE SEQUENCE [LARGE SCALE GENOMIC DNA]</scope>
    <source>
        <strain evidence="1 2">DSM 16998</strain>
    </source>
</reference>
<evidence type="ECO:0000313" key="2">
    <source>
        <dbReference type="Proteomes" id="UP000295361"/>
    </source>
</evidence>
<dbReference type="EMBL" id="SNXS01000015">
    <property type="protein sequence ID" value="TDP60652.1"/>
    <property type="molecule type" value="Genomic_DNA"/>
</dbReference>
<dbReference type="RefSeq" id="WP_133703893.1">
    <property type="nucleotide sequence ID" value="NZ_SNXS01000015.1"/>
</dbReference>